<keyword evidence="3" id="KW-0963">Cytoplasm</keyword>
<dbReference type="SMART" id="SM00028">
    <property type="entry name" value="TPR"/>
    <property type="match status" value="3"/>
</dbReference>
<comment type="subcellular location">
    <subcellularLocation>
        <location evidence="1">Cytoplasm</location>
        <location evidence="1">Perinuclear region</location>
    </subcellularLocation>
</comment>
<dbReference type="Gene3D" id="1.25.40.10">
    <property type="entry name" value="Tetratricopeptide repeat domain"/>
    <property type="match status" value="1"/>
</dbReference>
<dbReference type="Gene3D" id="1.25.10.10">
    <property type="entry name" value="Leucine-rich Repeat Variant"/>
    <property type="match status" value="2"/>
</dbReference>
<dbReference type="EMBL" id="CAXLJM020000007">
    <property type="protein sequence ID" value="CAL8073186.1"/>
    <property type="molecule type" value="Genomic_DNA"/>
</dbReference>
<dbReference type="PANTHER" id="PTHR45994:SF1">
    <property type="entry name" value="FI21225P1"/>
    <property type="match status" value="1"/>
</dbReference>
<protein>
    <recommendedName>
        <fullName evidence="8">UNC-45/Cro1/She4 central domain-containing protein</fullName>
    </recommendedName>
</protein>
<keyword evidence="6" id="KW-0143">Chaperone</keyword>
<evidence type="ECO:0000256" key="6">
    <source>
        <dbReference type="ARBA" id="ARBA00023186"/>
    </source>
</evidence>
<sequence>MKDNSVMAGDPLKIKEEANELFKVGEYDKAIDLCNQALDICKDDNLRCILHKNAAASHLKLKDYEDAIKHCDKALEMKPQDPKALYRRATALEALERFEEAYVDAQKALIASPVDANTFKPLLARLHLIVQQRRNKFSQTREKASKMVKLAFGEDPQKNSDEDLETGLNNIVVLCRERAGIESLLELGILPRLKSLLEIKRPTKAQLSRKLMGVRALSSMVSFDSPKAKRVLKDLGIPFLLNLQDISYGFVGDQTLIDESLVAVQYLWQSILDSLSGTKKGNKPSKELLAENKSVIDTFLTTLTMTLNSRAIQGEARDSIIQLFTKNIDHVCLGWAERFVEVKGLQRLADIGAEVPELKTESSMIITSNTRALVAALLQILYDNMFYDGARKGFLENIEEFTNELLTSPDFESKIRVTSLITLLLNGAVDVGNTMIAKQGILQMILVMANSEEYIQQRVATEAIVAAASKKDKAKAIIGEGINILKRLYQSKNDEIKVRALVGLCKLGSAGGTDASWRPFADGSTIKLAEACRRFLLNPANDVQIQRWAVEGLSYLTLDADVKEKLIEDKPAVKTMLEISRHAPNMGELVYPIIMTLVNLLNAYDKKEVDPEMIELAKFAKVHIPEEHEFDDPDFVLQRVEVLAELGVTSCLVNLAKATESANVLELISRILNAVCERENLRGMVVAQGGGRELIRIALKSNEKGRINASQALARIGVNTAPSVAFPGQRMYEVIKPLLNLLDMDRSALENFEALLALCNIVGESESCQKRIFEEKGFMKIEHYAYEKHTKLRMAAVQCLSNLASTEQFQRYYEGDNDRVKFMMMLCHPDDELTTEDKDDIETMKAASAILAILTATSRIVCGRILTCIKSPLDILIWLIANPMIDLQVRGVTICRNIIKCDQELAERLVGSPVFELMMALSQKELPAEGSIPKDEMKKHTDIKQRCTEAMQAAEEWGLVKKT</sequence>
<evidence type="ECO:0000256" key="3">
    <source>
        <dbReference type="ARBA" id="ARBA00022490"/>
    </source>
</evidence>
<keyword evidence="7" id="KW-0802">TPR repeat</keyword>
<dbReference type="SUPFAM" id="SSF48371">
    <property type="entry name" value="ARM repeat"/>
    <property type="match status" value="2"/>
</dbReference>
<keyword evidence="5" id="KW-0221">Differentiation</keyword>
<dbReference type="PANTHER" id="PTHR45994">
    <property type="entry name" value="FI21225P1"/>
    <property type="match status" value="1"/>
</dbReference>
<dbReference type="InterPro" id="IPR011989">
    <property type="entry name" value="ARM-like"/>
</dbReference>
<organism evidence="9 10">
    <name type="scientific">Orchesella dallaii</name>
    <dbReference type="NCBI Taxonomy" id="48710"/>
    <lineage>
        <taxon>Eukaryota</taxon>
        <taxon>Metazoa</taxon>
        <taxon>Ecdysozoa</taxon>
        <taxon>Arthropoda</taxon>
        <taxon>Hexapoda</taxon>
        <taxon>Collembola</taxon>
        <taxon>Entomobryomorpha</taxon>
        <taxon>Entomobryoidea</taxon>
        <taxon>Orchesellidae</taxon>
        <taxon>Orchesellinae</taxon>
        <taxon>Orchesella</taxon>
    </lineage>
</organism>
<evidence type="ECO:0000313" key="10">
    <source>
        <dbReference type="Proteomes" id="UP001642540"/>
    </source>
</evidence>
<evidence type="ECO:0000256" key="4">
    <source>
        <dbReference type="ARBA" id="ARBA00022541"/>
    </source>
</evidence>
<keyword evidence="10" id="KW-1185">Reference proteome</keyword>
<evidence type="ECO:0000256" key="2">
    <source>
        <dbReference type="ARBA" id="ARBA00022473"/>
    </source>
</evidence>
<evidence type="ECO:0000256" key="5">
    <source>
        <dbReference type="ARBA" id="ARBA00022782"/>
    </source>
</evidence>
<feature type="repeat" description="TPR" evidence="7">
    <location>
        <begin position="48"/>
        <end position="81"/>
    </location>
</feature>
<dbReference type="PROSITE" id="PS50005">
    <property type="entry name" value="TPR"/>
    <property type="match status" value="1"/>
</dbReference>
<proteinExistence type="predicted"/>
<keyword evidence="2" id="KW-0217">Developmental protein</keyword>
<feature type="domain" description="UNC-45/Cro1/She4 central" evidence="8">
    <location>
        <begin position="324"/>
        <end position="507"/>
    </location>
</feature>
<evidence type="ECO:0000256" key="1">
    <source>
        <dbReference type="ARBA" id="ARBA00004556"/>
    </source>
</evidence>
<reference evidence="9 10" key="1">
    <citation type="submission" date="2024-08" db="EMBL/GenBank/DDBJ databases">
        <authorList>
            <person name="Cucini C."/>
            <person name="Frati F."/>
        </authorList>
    </citation>
    <scope>NUCLEOTIDE SEQUENCE [LARGE SCALE GENOMIC DNA]</scope>
</reference>
<dbReference type="InterPro" id="IPR011990">
    <property type="entry name" value="TPR-like_helical_dom_sf"/>
</dbReference>
<evidence type="ECO:0000313" key="9">
    <source>
        <dbReference type="EMBL" id="CAL8073186.1"/>
    </source>
</evidence>
<accession>A0ABP1PQ88</accession>
<dbReference type="Pfam" id="PF11701">
    <property type="entry name" value="UNC45-central"/>
    <property type="match status" value="1"/>
</dbReference>
<evidence type="ECO:0000256" key="7">
    <source>
        <dbReference type="PROSITE-ProRule" id="PRU00339"/>
    </source>
</evidence>
<dbReference type="InterPro" id="IPR024660">
    <property type="entry name" value="UCS_central_dom"/>
</dbReference>
<dbReference type="SUPFAM" id="SSF48452">
    <property type="entry name" value="TPR-like"/>
    <property type="match status" value="1"/>
</dbReference>
<name>A0ABP1PQ88_9HEXA</name>
<dbReference type="InterPro" id="IPR016024">
    <property type="entry name" value="ARM-type_fold"/>
</dbReference>
<comment type="caution">
    <text evidence="9">The sequence shown here is derived from an EMBL/GenBank/DDBJ whole genome shotgun (WGS) entry which is preliminary data.</text>
</comment>
<gene>
    <name evidence="9" type="ORF">ODALV1_LOCUS2531</name>
</gene>
<evidence type="ECO:0000259" key="8">
    <source>
        <dbReference type="Pfam" id="PF11701"/>
    </source>
</evidence>
<dbReference type="Pfam" id="PF00515">
    <property type="entry name" value="TPR_1"/>
    <property type="match status" value="1"/>
</dbReference>
<dbReference type="Proteomes" id="UP001642540">
    <property type="component" value="Unassembled WGS sequence"/>
</dbReference>
<dbReference type="InterPro" id="IPR019734">
    <property type="entry name" value="TPR_rpt"/>
</dbReference>
<keyword evidence="4" id="KW-0517">Myogenesis</keyword>